<dbReference type="RefSeq" id="WP_397081424.1">
    <property type="nucleotide sequence ID" value="NZ_JBITGY010000003.1"/>
</dbReference>
<protein>
    <submittedName>
        <fullName evidence="1">Uncharacterized protein</fullName>
    </submittedName>
</protein>
<name>A0ABW7YR42_9ACTN</name>
<organism evidence="1 2">
    <name type="scientific">Nonomuraea typhae</name>
    <dbReference type="NCBI Taxonomy" id="2603600"/>
    <lineage>
        <taxon>Bacteria</taxon>
        <taxon>Bacillati</taxon>
        <taxon>Actinomycetota</taxon>
        <taxon>Actinomycetes</taxon>
        <taxon>Streptosporangiales</taxon>
        <taxon>Streptosporangiaceae</taxon>
        <taxon>Nonomuraea</taxon>
    </lineage>
</organism>
<gene>
    <name evidence="1" type="ORF">ACIBG2_12310</name>
</gene>
<dbReference type="Proteomes" id="UP001612741">
    <property type="component" value="Unassembled WGS sequence"/>
</dbReference>
<evidence type="ECO:0000313" key="1">
    <source>
        <dbReference type="EMBL" id="MFI6498167.1"/>
    </source>
</evidence>
<reference evidence="1 2" key="1">
    <citation type="submission" date="2024-10" db="EMBL/GenBank/DDBJ databases">
        <title>The Natural Products Discovery Center: Release of the First 8490 Sequenced Strains for Exploring Actinobacteria Biosynthetic Diversity.</title>
        <authorList>
            <person name="Kalkreuter E."/>
            <person name="Kautsar S.A."/>
            <person name="Yang D."/>
            <person name="Bader C.D."/>
            <person name="Teijaro C.N."/>
            <person name="Fluegel L."/>
            <person name="Davis C.M."/>
            <person name="Simpson J.R."/>
            <person name="Lauterbach L."/>
            <person name="Steele A.D."/>
            <person name="Gui C."/>
            <person name="Meng S."/>
            <person name="Li G."/>
            <person name="Viehrig K."/>
            <person name="Ye F."/>
            <person name="Su P."/>
            <person name="Kiefer A.F."/>
            <person name="Nichols A."/>
            <person name="Cepeda A.J."/>
            <person name="Yan W."/>
            <person name="Fan B."/>
            <person name="Jiang Y."/>
            <person name="Adhikari A."/>
            <person name="Zheng C.-J."/>
            <person name="Schuster L."/>
            <person name="Cowan T.M."/>
            <person name="Smanski M.J."/>
            <person name="Chevrette M.G."/>
            <person name="De Carvalho L.P.S."/>
            <person name="Shen B."/>
        </authorList>
    </citation>
    <scope>NUCLEOTIDE SEQUENCE [LARGE SCALE GENOMIC DNA]</scope>
    <source>
        <strain evidence="1 2">NPDC050545</strain>
    </source>
</reference>
<sequence>MMVAYLLTRLPELCSHLDEPAWLLARQLLLRVRLDDHESAVRAWSDFLDLLRRHLPEGHEVRLRIAAELGHRGSALSLDELDTLREALAGLADLAVDEEVFRAREALLETPVLEAGQVRDPDVPELLWLPRGDGTRVAPAFQFDAAGALLPTVRAVNAILGAGLDPWGAAGWWLGANALLNGVPAGNPTDARLVEAAEALLEDC</sequence>
<evidence type="ECO:0000313" key="2">
    <source>
        <dbReference type="Proteomes" id="UP001612741"/>
    </source>
</evidence>
<proteinExistence type="predicted"/>
<dbReference type="EMBL" id="JBITGY010000003">
    <property type="protein sequence ID" value="MFI6498167.1"/>
    <property type="molecule type" value="Genomic_DNA"/>
</dbReference>
<keyword evidence="2" id="KW-1185">Reference proteome</keyword>
<comment type="caution">
    <text evidence="1">The sequence shown here is derived from an EMBL/GenBank/DDBJ whole genome shotgun (WGS) entry which is preliminary data.</text>
</comment>
<accession>A0ABW7YR42</accession>